<dbReference type="EnsemblPlants" id="LPERR01G15970.2">
    <property type="protein sequence ID" value="LPERR01G15970.2"/>
    <property type="gene ID" value="LPERR01G15970"/>
</dbReference>
<dbReference type="Proteomes" id="UP000032180">
    <property type="component" value="Chromosome 1"/>
</dbReference>
<feature type="region of interest" description="Disordered" evidence="1">
    <location>
        <begin position="49"/>
        <end position="71"/>
    </location>
</feature>
<accession>A0A0D9V1Q2</accession>
<evidence type="ECO:0000256" key="1">
    <source>
        <dbReference type="SAM" id="MobiDB-lite"/>
    </source>
</evidence>
<name>A0A0D9V1Q2_9ORYZ</name>
<dbReference type="AlphaFoldDB" id="A0A0D9V1Q2"/>
<dbReference type="Gramene" id="LPERR01G15970.2">
    <property type="protein sequence ID" value="LPERR01G15970.2"/>
    <property type="gene ID" value="LPERR01G15970"/>
</dbReference>
<proteinExistence type="predicted"/>
<sequence>MPSAGMTPRRSPLLSTSMRMWRTSKNSCWCCVEMLQLEEEHWRTGLVMRGDAARGSDNSRRRREQASGGGAVAIVDKAAGGIGLRH</sequence>
<evidence type="ECO:0000313" key="3">
    <source>
        <dbReference type="Proteomes" id="UP000032180"/>
    </source>
</evidence>
<dbReference type="Gramene" id="LPERR01G15970.1">
    <property type="protein sequence ID" value="LPERR01G15970.1"/>
    <property type="gene ID" value="LPERR01G15970"/>
</dbReference>
<organism evidence="2 3">
    <name type="scientific">Leersia perrieri</name>
    <dbReference type="NCBI Taxonomy" id="77586"/>
    <lineage>
        <taxon>Eukaryota</taxon>
        <taxon>Viridiplantae</taxon>
        <taxon>Streptophyta</taxon>
        <taxon>Embryophyta</taxon>
        <taxon>Tracheophyta</taxon>
        <taxon>Spermatophyta</taxon>
        <taxon>Magnoliopsida</taxon>
        <taxon>Liliopsida</taxon>
        <taxon>Poales</taxon>
        <taxon>Poaceae</taxon>
        <taxon>BOP clade</taxon>
        <taxon>Oryzoideae</taxon>
        <taxon>Oryzeae</taxon>
        <taxon>Oryzinae</taxon>
        <taxon>Leersia</taxon>
    </lineage>
</organism>
<keyword evidence="3" id="KW-1185">Reference proteome</keyword>
<dbReference type="EnsemblPlants" id="LPERR01G15970.1">
    <property type="protein sequence ID" value="LPERR01G15970.1"/>
    <property type="gene ID" value="LPERR01G15970"/>
</dbReference>
<evidence type="ECO:0000313" key="2">
    <source>
        <dbReference type="EnsemblPlants" id="LPERR01G15970.1"/>
    </source>
</evidence>
<reference evidence="2 3" key="2">
    <citation type="submission" date="2013-12" db="EMBL/GenBank/DDBJ databases">
        <authorList>
            <person name="Yu Y."/>
            <person name="Lee S."/>
            <person name="de Baynast K."/>
            <person name="Wissotski M."/>
            <person name="Liu L."/>
            <person name="Talag J."/>
            <person name="Goicoechea J."/>
            <person name="Angelova A."/>
            <person name="Jetty R."/>
            <person name="Kudrna D."/>
            <person name="Golser W."/>
            <person name="Rivera L."/>
            <person name="Zhang J."/>
            <person name="Wing R."/>
        </authorList>
    </citation>
    <scope>NUCLEOTIDE SEQUENCE</scope>
</reference>
<dbReference type="HOGENOM" id="CLU_2501173_0_0_1"/>
<reference evidence="2 3" key="1">
    <citation type="submission" date="2012-08" db="EMBL/GenBank/DDBJ databases">
        <title>Oryza genome evolution.</title>
        <authorList>
            <person name="Wing R.A."/>
        </authorList>
    </citation>
    <scope>NUCLEOTIDE SEQUENCE</scope>
</reference>
<protein>
    <submittedName>
        <fullName evidence="2">Uncharacterized protein</fullName>
    </submittedName>
</protein>
<reference evidence="2" key="3">
    <citation type="submission" date="2015-04" db="UniProtKB">
        <authorList>
            <consortium name="EnsemblPlants"/>
        </authorList>
    </citation>
    <scope>IDENTIFICATION</scope>
</reference>